<dbReference type="PANTHER" id="PTHR37981:SF1">
    <property type="entry name" value="SGNH HYDROLASE-TYPE ESTERASE DOMAIN-CONTAINING PROTEIN"/>
    <property type="match status" value="1"/>
</dbReference>
<accession>A0A3M2LS90</accession>
<protein>
    <submittedName>
        <fullName evidence="5">SGNH/GDSL hydrolase family protein</fullName>
    </submittedName>
</protein>
<feature type="disulfide bond" evidence="2">
    <location>
        <begin position="221"/>
        <end position="270"/>
    </location>
</feature>
<dbReference type="SUPFAM" id="SSF52266">
    <property type="entry name" value="SGNH hydrolase"/>
    <property type="match status" value="1"/>
</dbReference>
<evidence type="ECO:0000256" key="1">
    <source>
        <dbReference type="PIRSR" id="PIRSR637460-1"/>
    </source>
</evidence>
<dbReference type="CDD" id="cd01823">
    <property type="entry name" value="SEST_like"/>
    <property type="match status" value="1"/>
</dbReference>
<keyword evidence="5" id="KW-0378">Hydrolase</keyword>
<feature type="active site" description="Nucleophile" evidence="1">
    <location>
        <position position="61"/>
    </location>
</feature>
<reference evidence="5 6" key="1">
    <citation type="submission" date="2018-10" db="EMBL/GenBank/DDBJ databases">
        <title>Isolation from soil.</title>
        <authorList>
            <person name="Hu J."/>
        </authorList>
    </citation>
    <scope>NUCLEOTIDE SEQUENCE [LARGE SCALE GENOMIC DNA]</scope>
    <source>
        <strain evidence="5 6">NEAU-Ht49</strain>
    </source>
</reference>
<keyword evidence="6" id="KW-1185">Reference proteome</keyword>
<dbReference type="Pfam" id="PF13472">
    <property type="entry name" value="Lipase_GDSL_2"/>
    <property type="match status" value="1"/>
</dbReference>
<dbReference type="InterPro" id="IPR036514">
    <property type="entry name" value="SGNH_hydro_sf"/>
</dbReference>
<evidence type="ECO:0000256" key="2">
    <source>
        <dbReference type="PIRSR" id="PIRSR637460-2"/>
    </source>
</evidence>
<organism evidence="5 6">
    <name type="scientific">Actinomadura harenae</name>
    <dbReference type="NCBI Taxonomy" id="2483351"/>
    <lineage>
        <taxon>Bacteria</taxon>
        <taxon>Bacillati</taxon>
        <taxon>Actinomycetota</taxon>
        <taxon>Actinomycetes</taxon>
        <taxon>Streptosporangiales</taxon>
        <taxon>Thermomonosporaceae</taxon>
        <taxon>Actinomadura</taxon>
    </lineage>
</organism>
<dbReference type="EMBL" id="RFFG01000100">
    <property type="protein sequence ID" value="RMI37738.1"/>
    <property type="molecule type" value="Genomic_DNA"/>
</dbReference>
<evidence type="ECO:0000256" key="3">
    <source>
        <dbReference type="SAM" id="MobiDB-lite"/>
    </source>
</evidence>
<keyword evidence="2" id="KW-1015">Disulfide bond</keyword>
<dbReference type="InterPro" id="IPR013830">
    <property type="entry name" value="SGNH_hydro"/>
</dbReference>
<comment type="caution">
    <text evidence="5">The sequence shown here is derived from an EMBL/GenBank/DDBJ whole genome shotgun (WGS) entry which is preliminary data.</text>
</comment>
<feature type="disulfide bond" evidence="2">
    <location>
        <begin position="77"/>
        <end position="102"/>
    </location>
</feature>
<gene>
    <name evidence="5" type="ORF">EBO15_35070</name>
</gene>
<dbReference type="Proteomes" id="UP000282674">
    <property type="component" value="Unassembled WGS sequence"/>
</dbReference>
<feature type="domain" description="SGNH hydrolase-type esterase" evidence="4">
    <location>
        <begin position="57"/>
        <end position="297"/>
    </location>
</feature>
<evidence type="ECO:0000313" key="6">
    <source>
        <dbReference type="Proteomes" id="UP000282674"/>
    </source>
</evidence>
<dbReference type="OrthoDB" id="5503950at2"/>
<feature type="region of interest" description="Disordered" evidence="3">
    <location>
        <begin position="1"/>
        <end position="21"/>
    </location>
</feature>
<dbReference type="InterPro" id="IPR037460">
    <property type="entry name" value="SEST-like"/>
</dbReference>
<evidence type="ECO:0000313" key="5">
    <source>
        <dbReference type="EMBL" id="RMI37738.1"/>
    </source>
</evidence>
<sequence>MVIGPGGLSIASPPKEDPVPLTPRSLLRRTLVTLVPAALAALALAPAARAAAPEYVALGDSMASGPLIPDFTGPLACGRSTHNYAHELASRLGVAGLNDVTCSGAATKHMTEPQNLSLLGQPAGIAPPQFDALTADTKLVTLTIGGNDAGLVGVAQDCVNVLPTGTPCQTKYTQGGVDQEAARIDAFEPKLSAVLDGIRQRSPQARVVVTGYGLYIKPGGCWPTVPVLASDADWLQGSVNRMNGVIARQAAAHGATYVDLVTPSAGHDACQSISAKWLEGFVPTSPAAPLHPNRQGEANYALIIAGQIQAAR</sequence>
<feature type="disulfide bond" evidence="2">
    <location>
        <begin position="158"/>
        <end position="168"/>
    </location>
</feature>
<dbReference type="AlphaFoldDB" id="A0A3M2LS90"/>
<dbReference type="GO" id="GO:0019433">
    <property type="term" value="P:triglyceride catabolic process"/>
    <property type="evidence" value="ECO:0007669"/>
    <property type="project" value="TreeGrafter"/>
</dbReference>
<name>A0A3M2LS90_9ACTN</name>
<evidence type="ECO:0000259" key="4">
    <source>
        <dbReference type="Pfam" id="PF13472"/>
    </source>
</evidence>
<proteinExistence type="predicted"/>
<dbReference type="Gene3D" id="3.40.50.1110">
    <property type="entry name" value="SGNH hydrolase"/>
    <property type="match status" value="1"/>
</dbReference>
<dbReference type="GO" id="GO:0004806">
    <property type="term" value="F:triacylglycerol lipase activity"/>
    <property type="evidence" value="ECO:0007669"/>
    <property type="project" value="TreeGrafter"/>
</dbReference>
<dbReference type="PANTHER" id="PTHR37981">
    <property type="entry name" value="LIPASE 2"/>
    <property type="match status" value="1"/>
</dbReference>
<feature type="active site" evidence="1">
    <location>
        <position position="291"/>
    </location>
</feature>